<dbReference type="EMBL" id="FMZZ01000013">
    <property type="protein sequence ID" value="SDD57103.1"/>
    <property type="molecule type" value="Genomic_DNA"/>
</dbReference>
<proteinExistence type="predicted"/>
<sequence length="44" mass="4581">MGVIPPSLVDEVVAALDGLGAITVESRRVATETVEFALPRKVSS</sequence>
<organism evidence="1 2">
    <name type="scientific">Actinokineospora iranica</name>
    <dbReference type="NCBI Taxonomy" id="1271860"/>
    <lineage>
        <taxon>Bacteria</taxon>
        <taxon>Bacillati</taxon>
        <taxon>Actinomycetota</taxon>
        <taxon>Actinomycetes</taxon>
        <taxon>Pseudonocardiales</taxon>
        <taxon>Pseudonocardiaceae</taxon>
        <taxon>Actinokineospora</taxon>
    </lineage>
</organism>
<protein>
    <submittedName>
        <fullName evidence="1">4-hydroxy-3-methylbut-2-enyl diphosphate reductase</fullName>
    </submittedName>
</protein>
<dbReference type="AlphaFoldDB" id="A0A1G6VUK7"/>
<gene>
    <name evidence="1" type="ORF">SAMN05216174_11397</name>
</gene>
<keyword evidence="2" id="KW-1185">Reference proteome</keyword>
<name>A0A1G6VUK7_9PSEU</name>
<accession>A0A1G6VUK7</accession>
<reference evidence="2" key="1">
    <citation type="submission" date="2016-10" db="EMBL/GenBank/DDBJ databases">
        <authorList>
            <person name="Varghese N."/>
            <person name="Submissions S."/>
        </authorList>
    </citation>
    <scope>NUCLEOTIDE SEQUENCE [LARGE SCALE GENOMIC DNA]</scope>
    <source>
        <strain evidence="2">IBRC-M 10403</strain>
    </source>
</reference>
<evidence type="ECO:0000313" key="1">
    <source>
        <dbReference type="EMBL" id="SDD57103.1"/>
    </source>
</evidence>
<evidence type="ECO:0000313" key="2">
    <source>
        <dbReference type="Proteomes" id="UP000199501"/>
    </source>
</evidence>
<dbReference type="Proteomes" id="UP000199501">
    <property type="component" value="Unassembled WGS sequence"/>
</dbReference>